<keyword evidence="1" id="KW-1133">Transmembrane helix</keyword>
<evidence type="ECO:0000313" key="2">
    <source>
        <dbReference type="EMBL" id="MCI72563.1"/>
    </source>
</evidence>
<protein>
    <submittedName>
        <fullName evidence="2">Methyltransferase</fullName>
    </submittedName>
</protein>
<evidence type="ECO:0000256" key="1">
    <source>
        <dbReference type="SAM" id="Phobius"/>
    </source>
</evidence>
<keyword evidence="3" id="KW-1185">Reference proteome</keyword>
<comment type="caution">
    <text evidence="2">The sequence shown here is derived from an EMBL/GenBank/DDBJ whole genome shotgun (WGS) entry which is preliminary data.</text>
</comment>
<keyword evidence="2" id="KW-0808">Transferase</keyword>
<feature type="transmembrane region" description="Helical" evidence="1">
    <location>
        <begin position="14"/>
        <end position="34"/>
    </location>
</feature>
<keyword evidence="1" id="KW-0472">Membrane</keyword>
<reference evidence="2 3" key="1">
    <citation type="journal article" date="2018" name="Front. Plant Sci.">
        <title>Red Clover (Trifolium pratense) and Zigzag Clover (T. medium) - A Picture of Genomic Similarities and Differences.</title>
        <authorList>
            <person name="Dluhosova J."/>
            <person name="Istvanek J."/>
            <person name="Nedelnik J."/>
            <person name="Repkova J."/>
        </authorList>
    </citation>
    <scope>NUCLEOTIDE SEQUENCE [LARGE SCALE GENOMIC DNA]</scope>
    <source>
        <strain evidence="3">cv. 10/8</strain>
        <tissue evidence="2">Leaf</tissue>
    </source>
</reference>
<dbReference type="GO" id="GO:0008168">
    <property type="term" value="F:methyltransferase activity"/>
    <property type="evidence" value="ECO:0007669"/>
    <property type="project" value="UniProtKB-KW"/>
</dbReference>
<name>A0A392UG80_9FABA</name>
<dbReference type="GO" id="GO:0032259">
    <property type="term" value="P:methylation"/>
    <property type="evidence" value="ECO:0007669"/>
    <property type="project" value="UniProtKB-KW"/>
</dbReference>
<dbReference type="PANTHER" id="PTHR44843">
    <property type="entry name" value="METHYLTRANSFERASE"/>
    <property type="match status" value="1"/>
</dbReference>
<dbReference type="Proteomes" id="UP000265520">
    <property type="component" value="Unassembled WGS sequence"/>
</dbReference>
<feature type="non-terminal residue" evidence="2">
    <location>
        <position position="71"/>
    </location>
</feature>
<dbReference type="AlphaFoldDB" id="A0A392UG80"/>
<evidence type="ECO:0000313" key="3">
    <source>
        <dbReference type="Proteomes" id="UP000265520"/>
    </source>
</evidence>
<proteinExistence type="predicted"/>
<keyword evidence="2" id="KW-0489">Methyltransferase</keyword>
<accession>A0A392UG80</accession>
<sequence>MEPTVAKPGFLRNVLVRLLIFGVFIVIIRFAYVITIAGETCNVGDFCFFSSPEKINVAVTGSGSGGGAGAL</sequence>
<keyword evidence="1" id="KW-0812">Transmembrane</keyword>
<organism evidence="2 3">
    <name type="scientific">Trifolium medium</name>
    <dbReference type="NCBI Taxonomy" id="97028"/>
    <lineage>
        <taxon>Eukaryota</taxon>
        <taxon>Viridiplantae</taxon>
        <taxon>Streptophyta</taxon>
        <taxon>Embryophyta</taxon>
        <taxon>Tracheophyta</taxon>
        <taxon>Spermatophyta</taxon>
        <taxon>Magnoliopsida</taxon>
        <taxon>eudicotyledons</taxon>
        <taxon>Gunneridae</taxon>
        <taxon>Pentapetalae</taxon>
        <taxon>rosids</taxon>
        <taxon>fabids</taxon>
        <taxon>Fabales</taxon>
        <taxon>Fabaceae</taxon>
        <taxon>Papilionoideae</taxon>
        <taxon>50 kb inversion clade</taxon>
        <taxon>NPAAA clade</taxon>
        <taxon>Hologalegina</taxon>
        <taxon>IRL clade</taxon>
        <taxon>Trifolieae</taxon>
        <taxon>Trifolium</taxon>
    </lineage>
</organism>
<dbReference type="EMBL" id="LXQA010820499">
    <property type="protein sequence ID" value="MCI72563.1"/>
    <property type="molecule type" value="Genomic_DNA"/>
</dbReference>
<dbReference type="PANTHER" id="PTHR44843:SF2">
    <property type="entry name" value="METHYLTRANSFERASE"/>
    <property type="match status" value="1"/>
</dbReference>